<keyword evidence="2" id="KW-0238">DNA-binding</keyword>
<dbReference type="Pfam" id="PF02311">
    <property type="entry name" value="AraC_binding"/>
    <property type="match status" value="1"/>
</dbReference>
<dbReference type="Proteomes" id="UP000824165">
    <property type="component" value="Unassembled WGS sequence"/>
</dbReference>
<accession>A0A9D1KNZ3</accession>
<evidence type="ECO:0000313" key="6">
    <source>
        <dbReference type="Proteomes" id="UP000824165"/>
    </source>
</evidence>
<evidence type="ECO:0000313" key="5">
    <source>
        <dbReference type="EMBL" id="HIT85053.1"/>
    </source>
</evidence>
<dbReference type="PANTHER" id="PTHR43280:SF2">
    <property type="entry name" value="HTH-TYPE TRANSCRIPTIONAL REGULATOR EXSA"/>
    <property type="match status" value="1"/>
</dbReference>
<evidence type="ECO:0000259" key="4">
    <source>
        <dbReference type="PROSITE" id="PS01124"/>
    </source>
</evidence>
<dbReference type="Pfam" id="PF12833">
    <property type="entry name" value="HTH_18"/>
    <property type="match status" value="1"/>
</dbReference>
<comment type="caution">
    <text evidence="5">The sequence shown here is derived from an EMBL/GenBank/DDBJ whole genome shotgun (WGS) entry which is preliminary data.</text>
</comment>
<dbReference type="Gene3D" id="1.10.10.60">
    <property type="entry name" value="Homeodomain-like"/>
    <property type="match status" value="2"/>
</dbReference>
<dbReference type="InterPro" id="IPR018062">
    <property type="entry name" value="HTH_AraC-typ_CS"/>
</dbReference>
<reference evidence="5" key="2">
    <citation type="journal article" date="2021" name="PeerJ">
        <title>Extensive microbial diversity within the chicken gut microbiome revealed by metagenomics and culture.</title>
        <authorList>
            <person name="Gilroy R."/>
            <person name="Ravi A."/>
            <person name="Getino M."/>
            <person name="Pursley I."/>
            <person name="Horton D.L."/>
            <person name="Alikhan N.F."/>
            <person name="Baker D."/>
            <person name="Gharbi K."/>
            <person name="Hall N."/>
            <person name="Watson M."/>
            <person name="Adriaenssens E.M."/>
            <person name="Foster-Nyarko E."/>
            <person name="Jarju S."/>
            <person name="Secka A."/>
            <person name="Antonio M."/>
            <person name="Oren A."/>
            <person name="Chaudhuri R.R."/>
            <person name="La Ragione R."/>
            <person name="Hildebrand F."/>
            <person name="Pallen M.J."/>
        </authorList>
    </citation>
    <scope>NUCLEOTIDE SEQUENCE</scope>
    <source>
        <strain evidence="5">CHK181-108</strain>
    </source>
</reference>
<dbReference type="InterPro" id="IPR020449">
    <property type="entry name" value="Tscrpt_reg_AraC-type_HTH"/>
</dbReference>
<dbReference type="SUPFAM" id="SSF51215">
    <property type="entry name" value="Regulatory protein AraC"/>
    <property type="match status" value="1"/>
</dbReference>
<feature type="domain" description="HTH araC/xylS-type" evidence="4">
    <location>
        <begin position="199"/>
        <end position="275"/>
    </location>
</feature>
<sequence length="284" mass="32871">MKVFSEYNNAEEIYKYVGTTNSTMLHALVGISEPDPGYEIKRTNSDTYSIEYVYSGEGTIQENDSIFNVSAGDFFILHPNKYHHYYSNPKKPWRKIWVVINGDTHFPTDLLNAYRIPERIYFPKINSPLELENIFELIKSNTPDPTIELERLIFSTIQSLGYSGYMNSAENHSLIPIIKDYIDKRLNTKININEICKVEFSTSPEYFSRAFKKMYGVSPSQYILQQKLDLAKMLLDKTNLPVHEISDRLAFFDASHFSRCFKQTYGISPKQYRESAKNGDAANK</sequence>
<evidence type="ECO:0000256" key="3">
    <source>
        <dbReference type="ARBA" id="ARBA00023163"/>
    </source>
</evidence>
<gene>
    <name evidence="5" type="ORF">IAA60_03990</name>
</gene>
<dbReference type="InterPro" id="IPR003313">
    <property type="entry name" value="AraC-bd"/>
</dbReference>
<dbReference type="PRINTS" id="PR00032">
    <property type="entry name" value="HTHARAC"/>
</dbReference>
<dbReference type="PROSITE" id="PS01124">
    <property type="entry name" value="HTH_ARAC_FAMILY_2"/>
    <property type="match status" value="1"/>
</dbReference>
<reference evidence="5" key="1">
    <citation type="submission" date="2020-10" db="EMBL/GenBank/DDBJ databases">
        <authorList>
            <person name="Gilroy R."/>
        </authorList>
    </citation>
    <scope>NUCLEOTIDE SEQUENCE</scope>
    <source>
        <strain evidence="5">CHK181-108</strain>
    </source>
</reference>
<dbReference type="GO" id="GO:0043565">
    <property type="term" value="F:sequence-specific DNA binding"/>
    <property type="evidence" value="ECO:0007669"/>
    <property type="project" value="InterPro"/>
</dbReference>
<dbReference type="PANTHER" id="PTHR43280">
    <property type="entry name" value="ARAC-FAMILY TRANSCRIPTIONAL REGULATOR"/>
    <property type="match status" value="1"/>
</dbReference>
<dbReference type="InterPro" id="IPR018060">
    <property type="entry name" value="HTH_AraC"/>
</dbReference>
<protein>
    <submittedName>
        <fullName evidence="5">AraC family transcriptional regulator</fullName>
    </submittedName>
</protein>
<dbReference type="Gene3D" id="2.60.120.280">
    <property type="entry name" value="Regulatory protein AraC"/>
    <property type="match status" value="1"/>
</dbReference>
<dbReference type="InterPro" id="IPR037923">
    <property type="entry name" value="HTH-like"/>
</dbReference>
<evidence type="ECO:0000256" key="1">
    <source>
        <dbReference type="ARBA" id="ARBA00023015"/>
    </source>
</evidence>
<dbReference type="InterPro" id="IPR009057">
    <property type="entry name" value="Homeodomain-like_sf"/>
</dbReference>
<proteinExistence type="predicted"/>
<organism evidence="5 6">
    <name type="scientific">Candidatus Ornithomonoglobus intestinigallinarum</name>
    <dbReference type="NCBI Taxonomy" id="2840894"/>
    <lineage>
        <taxon>Bacteria</taxon>
        <taxon>Bacillati</taxon>
        <taxon>Bacillota</taxon>
        <taxon>Clostridia</taxon>
        <taxon>Candidatus Ornithomonoglobus</taxon>
    </lineage>
</organism>
<dbReference type="SUPFAM" id="SSF46689">
    <property type="entry name" value="Homeodomain-like"/>
    <property type="match status" value="2"/>
</dbReference>
<name>A0A9D1KNZ3_9FIRM</name>
<dbReference type="GO" id="GO:0003700">
    <property type="term" value="F:DNA-binding transcription factor activity"/>
    <property type="evidence" value="ECO:0007669"/>
    <property type="project" value="InterPro"/>
</dbReference>
<keyword evidence="3" id="KW-0804">Transcription</keyword>
<dbReference type="AlphaFoldDB" id="A0A9D1KNZ3"/>
<keyword evidence="1" id="KW-0805">Transcription regulation</keyword>
<dbReference type="SMART" id="SM00342">
    <property type="entry name" value="HTH_ARAC"/>
    <property type="match status" value="1"/>
</dbReference>
<dbReference type="PROSITE" id="PS00041">
    <property type="entry name" value="HTH_ARAC_FAMILY_1"/>
    <property type="match status" value="1"/>
</dbReference>
<dbReference type="EMBL" id="DVLU01000034">
    <property type="protein sequence ID" value="HIT85053.1"/>
    <property type="molecule type" value="Genomic_DNA"/>
</dbReference>
<evidence type="ECO:0000256" key="2">
    <source>
        <dbReference type="ARBA" id="ARBA00023125"/>
    </source>
</evidence>